<dbReference type="SUPFAM" id="SSF64268">
    <property type="entry name" value="PX domain"/>
    <property type="match status" value="1"/>
</dbReference>
<dbReference type="CDD" id="cd06093">
    <property type="entry name" value="PX_domain"/>
    <property type="match status" value="1"/>
</dbReference>
<dbReference type="AlphaFoldDB" id="G0PGE0"/>
<protein>
    <recommendedName>
        <fullName evidence="2">PX domain-containing protein</fullName>
    </recommendedName>
</protein>
<evidence type="ECO:0000259" key="2">
    <source>
        <dbReference type="PROSITE" id="PS50195"/>
    </source>
</evidence>
<dbReference type="PROSITE" id="PS50195">
    <property type="entry name" value="PX"/>
    <property type="match status" value="1"/>
</dbReference>
<dbReference type="Gene3D" id="3.30.1520.10">
    <property type="entry name" value="Phox-like domain"/>
    <property type="match status" value="1"/>
</dbReference>
<feature type="region of interest" description="Disordered" evidence="1">
    <location>
        <begin position="388"/>
        <end position="429"/>
    </location>
</feature>
<dbReference type="Proteomes" id="UP000008068">
    <property type="component" value="Unassembled WGS sequence"/>
</dbReference>
<dbReference type="GO" id="GO:0035091">
    <property type="term" value="F:phosphatidylinositol binding"/>
    <property type="evidence" value="ECO:0007669"/>
    <property type="project" value="InterPro"/>
</dbReference>
<keyword evidence="4" id="KW-1185">Reference proteome</keyword>
<name>G0PGE0_CAEBE</name>
<dbReference type="InterPro" id="IPR001683">
    <property type="entry name" value="PX_dom"/>
</dbReference>
<dbReference type="InterPro" id="IPR036871">
    <property type="entry name" value="PX_dom_sf"/>
</dbReference>
<feature type="compositionally biased region" description="Basic and acidic residues" evidence="1">
    <location>
        <begin position="396"/>
        <end position="421"/>
    </location>
</feature>
<proteinExistence type="predicted"/>
<feature type="domain" description="PX" evidence="2">
    <location>
        <begin position="48"/>
        <end position="176"/>
    </location>
</feature>
<reference evidence="4" key="1">
    <citation type="submission" date="2011-07" db="EMBL/GenBank/DDBJ databases">
        <authorList>
            <consortium name="Caenorhabditis brenneri Sequencing and Analysis Consortium"/>
            <person name="Wilson R.K."/>
        </authorList>
    </citation>
    <scope>NUCLEOTIDE SEQUENCE [LARGE SCALE GENOMIC DNA]</scope>
    <source>
        <strain evidence="4">PB2801</strain>
    </source>
</reference>
<organism evidence="4">
    <name type="scientific">Caenorhabditis brenneri</name>
    <name type="common">Nematode worm</name>
    <dbReference type="NCBI Taxonomy" id="135651"/>
    <lineage>
        <taxon>Eukaryota</taxon>
        <taxon>Metazoa</taxon>
        <taxon>Ecdysozoa</taxon>
        <taxon>Nematoda</taxon>
        <taxon>Chromadorea</taxon>
        <taxon>Rhabditida</taxon>
        <taxon>Rhabditina</taxon>
        <taxon>Rhabditomorpha</taxon>
        <taxon>Rhabditoidea</taxon>
        <taxon>Rhabditidae</taxon>
        <taxon>Peloderinae</taxon>
        <taxon>Caenorhabditis</taxon>
    </lineage>
</organism>
<gene>
    <name evidence="3" type="ORF">CAEBREN_05043</name>
</gene>
<sequence>MSGENNGEDIPLERISRKRSSKEEEGGQQDTKQQRFSVADDPSRPSVSKKGPVFTNIKIPELEKRRGLEYHIICKVDKISNQWEVCRRYSDIETLYKHIKHNFKGDKDEYPKIPPKYKPSFFSFVHSRAYKASIRARLCARMEKFLQELMEMALMEDDSSHYDVLVQHFFTKTTFVPDLLISNEHARSLSTEMADVQIVQEKDVGKEQLFVPDNKYEAVVTGLESMKDTIKKDRALLEVTKKDFEEALRTFDTNDGVTAFSTLANLIAEISPADGSGKNPNPINDFEKSIEEFMKMMTDLKVSYDRKTGRQEKLNDVNKEYKKFMEGVNEEVMLGEADLEKKKRKLTNELKEAYQEYFESIVETKEKVFGLHDQFHENFHIFLTVDEHSSPPLEQDGPKEERVKEKKEVEKRPRKPERSIQYDDLTMLW</sequence>
<feature type="compositionally biased region" description="Basic and acidic residues" evidence="1">
    <location>
        <begin position="11"/>
        <end position="25"/>
    </location>
</feature>
<dbReference type="Pfam" id="PF00787">
    <property type="entry name" value="PX"/>
    <property type="match status" value="1"/>
</dbReference>
<evidence type="ECO:0000256" key="1">
    <source>
        <dbReference type="SAM" id="MobiDB-lite"/>
    </source>
</evidence>
<feature type="region of interest" description="Disordered" evidence="1">
    <location>
        <begin position="1"/>
        <end position="52"/>
    </location>
</feature>
<evidence type="ECO:0000313" key="4">
    <source>
        <dbReference type="Proteomes" id="UP000008068"/>
    </source>
</evidence>
<dbReference type="EMBL" id="GL380413">
    <property type="protein sequence ID" value="EGT54987.1"/>
    <property type="molecule type" value="Genomic_DNA"/>
</dbReference>
<dbReference type="InParanoid" id="G0PGE0"/>
<dbReference type="HOGENOM" id="CLU_641289_0_0_1"/>
<accession>G0PGE0</accession>
<evidence type="ECO:0000313" key="3">
    <source>
        <dbReference type="EMBL" id="EGT54987.1"/>
    </source>
</evidence>